<name>A0A0A8YC08_ARUDO</name>
<proteinExistence type="predicted"/>
<dbReference type="EMBL" id="GBRH01276893">
    <property type="protein sequence ID" value="JAD21002.1"/>
    <property type="molecule type" value="Transcribed_RNA"/>
</dbReference>
<accession>A0A0A8YC08</accession>
<reference evidence="1" key="2">
    <citation type="journal article" date="2015" name="Data Brief">
        <title>Shoot transcriptome of the giant reed, Arundo donax.</title>
        <authorList>
            <person name="Barrero R.A."/>
            <person name="Guerrero F.D."/>
            <person name="Moolhuijzen P."/>
            <person name="Goolsby J.A."/>
            <person name="Tidwell J."/>
            <person name="Bellgard S.E."/>
            <person name="Bellgard M.I."/>
        </authorList>
    </citation>
    <scope>NUCLEOTIDE SEQUENCE</scope>
    <source>
        <tissue evidence="1">Shoot tissue taken approximately 20 cm above the soil surface</tissue>
    </source>
</reference>
<dbReference type="AlphaFoldDB" id="A0A0A8YC08"/>
<sequence>MAELAYYLIQFTGTICTNGINAVLEELGSAQVLVITPAAASQQGGQARNPCFRVQLCQARKPLPLMGIWELWEERHHPTLQASETTVPATS</sequence>
<organism evidence="1">
    <name type="scientific">Arundo donax</name>
    <name type="common">Giant reed</name>
    <name type="synonym">Donax arundinaceus</name>
    <dbReference type="NCBI Taxonomy" id="35708"/>
    <lineage>
        <taxon>Eukaryota</taxon>
        <taxon>Viridiplantae</taxon>
        <taxon>Streptophyta</taxon>
        <taxon>Embryophyta</taxon>
        <taxon>Tracheophyta</taxon>
        <taxon>Spermatophyta</taxon>
        <taxon>Magnoliopsida</taxon>
        <taxon>Liliopsida</taxon>
        <taxon>Poales</taxon>
        <taxon>Poaceae</taxon>
        <taxon>PACMAD clade</taxon>
        <taxon>Arundinoideae</taxon>
        <taxon>Arundineae</taxon>
        <taxon>Arundo</taxon>
    </lineage>
</organism>
<reference evidence="1" key="1">
    <citation type="submission" date="2014-09" db="EMBL/GenBank/DDBJ databases">
        <authorList>
            <person name="Magalhaes I.L.F."/>
            <person name="Oliveira U."/>
            <person name="Santos F.R."/>
            <person name="Vidigal T.H.D.A."/>
            <person name="Brescovit A.D."/>
            <person name="Santos A.J."/>
        </authorList>
    </citation>
    <scope>NUCLEOTIDE SEQUENCE</scope>
    <source>
        <tissue evidence="1">Shoot tissue taken approximately 20 cm above the soil surface</tissue>
    </source>
</reference>
<evidence type="ECO:0000313" key="1">
    <source>
        <dbReference type="EMBL" id="JAD21002.1"/>
    </source>
</evidence>
<protein>
    <submittedName>
        <fullName evidence="1">Uncharacterized protein</fullName>
    </submittedName>
</protein>